<evidence type="ECO:0000256" key="5">
    <source>
        <dbReference type="SAM" id="MobiDB-lite"/>
    </source>
</evidence>
<organism evidence="7 8">
    <name type="scientific">Tyto alba</name>
    <name type="common">Barn owl</name>
    <dbReference type="NCBI Taxonomy" id="56313"/>
    <lineage>
        <taxon>Eukaryota</taxon>
        <taxon>Metazoa</taxon>
        <taxon>Chordata</taxon>
        <taxon>Craniata</taxon>
        <taxon>Vertebrata</taxon>
        <taxon>Euteleostomi</taxon>
        <taxon>Archelosauria</taxon>
        <taxon>Archosauria</taxon>
        <taxon>Dinosauria</taxon>
        <taxon>Saurischia</taxon>
        <taxon>Theropoda</taxon>
        <taxon>Coelurosauria</taxon>
        <taxon>Aves</taxon>
        <taxon>Neognathae</taxon>
        <taxon>Neoaves</taxon>
        <taxon>Telluraves</taxon>
        <taxon>Strigiformes</taxon>
        <taxon>Tytonidae</taxon>
        <taxon>Tyto</taxon>
    </lineage>
</organism>
<dbReference type="PROSITE" id="PS50135">
    <property type="entry name" value="ZF_ZZ_2"/>
    <property type="match status" value="2"/>
</dbReference>
<evidence type="ECO:0000256" key="4">
    <source>
        <dbReference type="PROSITE-ProRule" id="PRU00228"/>
    </source>
</evidence>
<dbReference type="InterPro" id="IPR041986">
    <property type="entry name" value="ZZEF1_ZZ"/>
</dbReference>
<dbReference type="SUPFAM" id="SSF57850">
    <property type="entry name" value="RING/U-box"/>
    <property type="match status" value="2"/>
</dbReference>
<feature type="compositionally biased region" description="Basic and acidic residues" evidence="5">
    <location>
        <begin position="729"/>
        <end position="741"/>
    </location>
</feature>
<feature type="non-terminal residue" evidence="7">
    <location>
        <position position="1651"/>
    </location>
</feature>
<feature type="domain" description="ZZ-type" evidence="6">
    <location>
        <begin position="517"/>
        <end position="572"/>
    </location>
</feature>
<dbReference type="InterPro" id="IPR000433">
    <property type="entry name" value="Znf_ZZ"/>
</dbReference>
<feature type="non-terminal residue" evidence="7">
    <location>
        <position position="1"/>
    </location>
</feature>
<evidence type="ECO:0000256" key="1">
    <source>
        <dbReference type="ARBA" id="ARBA00022723"/>
    </source>
</evidence>
<proteinExistence type="predicted"/>
<protein>
    <submittedName>
        <fullName evidence="7">Zinc finger ZZ-type and EF-hand domain-containing protein 1</fullName>
    </submittedName>
</protein>
<feature type="domain" description="ZZ-type" evidence="6">
    <location>
        <begin position="566"/>
        <end position="621"/>
    </location>
</feature>
<dbReference type="InterPro" id="IPR040099">
    <property type="entry name" value="ZZEF1"/>
</dbReference>
<dbReference type="InterPro" id="IPR043145">
    <property type="entry name" value="Znf_ZZ_sf"/>
</dbReference>
<reference evidence="7 8" key="1">
    <citation type="submission" date="2014-04" db="EMBL/GenBank/DDBJ databases">
        <title>Genome evolution of avian class.</title>
        <authorList>
            <person name="Zhang G."/>
            <person name="Li C."/>
        </authorList>
    </citation>
    <scope>NUCLEOTIDE SEQUENCE [LARGE SCALE GENOMIC DNA]</scope>
    <source>
        <strain evidence="7">BGI_N341</strain>
    </source>
</reference>
<dbReference type="EMBL" id="KK375246">
    <property type="protein sequence ID" value="KFV45581.1"/>
    <property type="molecule type" value="Genomic_DNA"/>
</dbReference>
<sequence>QARSSHQDDCRNFLINFAKSDPAQDFSGQKSELFKGLTQACKKQTPKTDIVAGSTVDQAVNSTFAALVYLTPDLYEKLQKYVNSGGKVPLSDEFAQVYSLADSIRIWMLEMRQKSLMGRGNDTEEKQNTEASEVNPETLAKLCMQKSLLLLNFLPVRAKTKDSASDRLEAQDIDDIQQYISNECQRKGSVVDTDFQAAHPSSSSGVTHPVPKEEGQMTQSNIKVKQVPDPLQTEEASASHSKPVENTVSQQEDISSPPSTPTRKSQLSRGRLRLLSFRSVEEPRAVPTVKEKYPILKNILDFIKDQSLSHESVLKVLALRKSQGQNIMEVLKTIRQCLDSLGQPHCFHPPCVLFLLELLACQKDFTNYFGNLEGCGAELHKQIRESYYQLVLFLVNSVKGFSTINDRSLLPALSCVQTTLLHLLDMSWEPSDLSFFVEIQLPHLLMTTSQENISIHDSVICQWSEEDEISDYKQNCEWMDECQDVMFETWYEKIAQADPEKQRKMHMFVARYCDLLNVDISCDGCDEIAPWHRYRCLQCNDMDLCKTCFLGGVKPEGHEDDHEMVNMEYACDHCQGVIIGRRMNCNVCDDFDLCYGCYSAKKYSDSHLPTHSITVYPMVTIRISDRQRLIQPYVHNYSWLLFAALTLYSADLANREEVEGEKLESQVLSHARVLQHQCIQLIGDCLMKAQHGKGPKNLALLCMLPEGESSSENDTVSVSLPTDGAPKSHAGDKAVKGRNEKPSTGSFMHCNVRKQGSESKAVFAKKAVLRQESDLSVDDNVSLTGKNYFSFSLSQKYPFICKAKSSQKQAEKVLIPSQEQVFAECSQKRILGLLAAMLPPFKSGSTMSLINLEQILPLMFQVVISNAGHLNETYHLTLGLLGQLILRLMPAEVDAAVDKVLSAKHNLGRAGLDWASSMADILRSLNSSAQWHNVIAAFTDHCIKQLPFQLKHTNIFTLLVLVGFPEVLCMGTRSVYMDNANEPHNVIILKHFTEKNRAVVVDIKTRKRKTVKDYQLIQKCGQEDSDLQTQLRQYLQHFVLISTHLLQTSMDSSYAEAVEATWVLSLALKGLYRTLKIHAFKEIQAAFLQSGLLKLLVKKCSKGTGFSKTWLLRDLEILSIMLYSSKKEISSLAEREDTELEEREQDQDVEQPIVGPVDLEQNKLDPLEGLDEATKICFLMTHDALNAPLHILRAMYELQMKRTDSFFLEVQKRFDGDVITTDERIRTLAQKWQPSKRLRLEEQSSKAVDTDMIILPCLSKPALCDKATEETNPVAQKLITNTESDLQLSYAKQRRTKSSILLHKELDSRSKKAVRDYLYRVNEATAVLYARHVLASLLAEWPDDVAINEEILDLSGPAHMTYILDMLMQLEEKQLWEKILQKVLHGCNESMLGTMALTACQFMEEPGMAVQMRESKHPYNNNTNFECNTEEGCDELLMSSSSDFQQDRHSFSGSPQKWNDFELPGDTLYYRFTSDMSNTEWGYKFTVTAGHLGRFQTGFEILKQMLSEERVVPHLPLAKIWEWQVGVACRQTGHQRLKAIHLLLKIVQCSAQRDCDLTLLKPLWQLFTHMENNLCHDMAKPGILLPLHRALAELFFVTENRVTELGSLQEYLLALNTEDHLHRCTAQALKNIAAISLAINYPNKSTSFWNV</sequence>
<evidence type="ECO:0000256" key="2">
    <source>
        <dbReference type="ARBA" id="ARBA00022771"/>
    </source>
</evidence>
<dbReference type="PROSITE" id="PS01357">
    <property type="entry name" value="ZF_ZZ_1"/>
    <property type="match status" value="1"/>
</dbReference>
<evidence type="ECO:0000256" key="3">
    <source>
        <dbReference type="ARBA" id="ARBA00022833"/>
    </source>
</evidence>
<name>A0A093GTW3_TYTAL</name>
<feature type="compositionally biased region" description="Polar residues" evidence="5">
    <location>
        <begin position="234"/>
        <end position="264"/>
    </location>
</feature>
<keyword evidence="3" id="KW-0862">Zinc</keyword>
<accession>A0A093GTW3</accession>
<dbReference type="Pfam" id="PF00569">
    <property type="entry name" value="ZZ"/>
    <property type="match status" value="2"/>
</dbReference>
<feature type="region of interest" description="Disordered" evidence="5">
    <location>
        <begin position="196"/>
        <end position="268"/>
    </location>
</feature>
<keyword evidence="8" id="KW-1185">Reference proteome</keyword>
<dbReference type="Gene3D" id="3.30.60.90">
    <property type="match status" value="2"/>
</dbReference>
<gene>
    <name evidence="7" type="ORF">N341_11879</name>
</gene>
<feature type="compositionally biased region" description="Polar residues" evidence="5">
    <location>
        <begin position="710"/>
        <end position="720"/>
    </location>
</feature>
<dbReference type="SMART" id="SM00291">
    <property type="entry name" value="ZnF_ZZ"/>
    <property type="match status" value="2"/>
</dbReference>
<dbReference type="PANTHER" id="PTHR22772:SF4">
    <property type="entry name" value="ZINC FINGER ZZ-TYPE AND EF-HAND DOMAIN-CONTAINING PROTEIN 1"/>
    <property type="match status" value="1"/>
</dbReference>
<evidence type="ECO:0000259" key="6">
    <source>
        <dbReference type="PROSITE" id="PS50135"/>
    </source>
</evidence>
<dbReference type="CDD" id="cd02343">
    <property type="entry name" value="ZZ_EF"/>
    <property type="match status" value="1"/>
</dbReference>
<dbReference type="PANTHER" id="PTHR22772">
    <property type="entry name" value="NOVEL ZZ TYPE ZINC FINGER DOMAIN CONTAINING PROTEIN"/>
    <property type="match status" value="1"/>
</dbReference>
<dbReference type="CDD" id="cd02249">
    <property type="entry name" value="ZZ"/>
    <property type="match status" value="1"/>
</dbReference>
<dbReference type="GO" id="GO:0008270">
    <property type="term" value="F:zinc ion binding"/>
    <property type="evidence" value="ECO:0007669"/>
    <property type="project" value="UniProtKB-KW"/>
</dbReference>
<keyword evidence="1" id="KW-0479">Metal-binding</keyword>
<feature type="region of interest" description="Disordered" evidence="5">
    <location>
        <begin position="710"/>
        <end position="750"/>
    </location>
</feature>
<keyword evidence="2 4" id="KW-0863">Zinc-finger</keyword>
<dbReference type="Proteomes" id="UP000054190">
    <property type="component" value="Unassembled WGS sequence"/>
</dbReference>
<evidence type="ECO:0000313" key="8">
    <source>
        <dbReference type="Proteomes" id="UP000054190"/>
    </source>
</evidence>
<evidence type="ECO:0000313" key="7">
    <source>
        <dbReference type="EMBL" id="KFV45581.1"/>
    </source>
</evidence>